<reference evidence="1" key="1">
    <citation type="submission" date="2019-03" db="EMBL/GenBank/DDBJ databases">
        <title>Lake Tanganyika Metagenome-Assembled Genomes (MAGs).</title>
        <authorList>
            <person name="Tran P."/>
        </authorList>
    </citation>
    <scope>NUCLEOTIDE SEQUENCE</scope>
    <source>
        <strain evidence="1">M_DeepCast_400m_m2_100</strain>
    </source>
</reference>
<dbReference type="Proteomes" id="UP000748308">
    <property type="component" value="Unassembled WGS sequence"/>
</dbReference>
<sequence length="137" mass="13658">MTRSLAFLGVLLCLAACSDQGSKPADGNGDGTVSFAGDVQPIFTASCASGSCHGGAAPALGLTLASGASYAAIVERPSLQRPQLLLVHPGQPDSSYLYLKVVGAAGIDGARMPIGGALSAASTETLRDWIARGAPSN</sequence>
<evidence type="ECO:0008006" key="3">
    <source>
        <dbReference type="Google" id="ProtNLM"/>
    </source>
</evidence>
<dbReference type="AlphaFoldDB" id="A0A937XAN9"/>
<accession>A0A937XAN9</accession>
<protein>
    <recommendedName>
        <fullName evidence="3">Cytochrome C Planctomycete-type domain-containing protein</fullName>
    </recommendedName>
</protein>
<dbReference type="EMBL" id="VGIY01000062">
    <property type="protein sequence ID" value="MBM3316976.1"/>
    <property type="molecule type" value="Genomic_DNA"/>
</dbReference>
<comment type="caution">
    <text evidence="1">The sequence shown here is derived from an EMBL/GenBank/DDBJ whole genome shotgun (WGS) entry which is preliminary data.</text>
</comment>
<organism evidence="1 2">
    <name type="scientific">Eiseniibacteriota bacterium</name>
    <dbReference type="NCBI Taxonomy" id="2212470"/>
    <lineage>
        <taxon>Bacteria</taxon>
        <taxon>Candidatus Eiseniibacteriota</taxon>
    </lineage>
</organism>
<evidence type="ECO:0000313" key="2">
    <source>
        <dbReference type="Proteomes" id="UP000748308"/>
    </source>
</evidence>
<proteinExistence type="predicted"/>
<name>A0A937XAN9_UNCEI</name>
<gene>
    <name evidence="1" type="ORF">FJY75_03895</name>
</gene>
<evidence type="ECO:0000313" key="1">
    <source>
        <dbReference type="EMBL" id="MBM3316976.1"/>
    </source>
</evidence>